<gene>
    <name evidence="2" type="ORF">ALEPTO_LOCUS14471</name>
</gene>
<reference evidence="2" key="1">
    <citation type="submission" date="2021-06" db="EMBL/GenBank/DDBJ databases">
        <authorList>
            <person name="Kallberg Y."/>
            <person name="Tangrot J."/>
            <person name="Rosling A."/>
        </authorList>
    </citation>
    <scope>NUCLEOTIDE SEQUENCE</scope>
    <source>
        <strain evidence="2">FL130A</strain>
    </source>
</reference>
<feature type="region of interest" description="Disordered" evidence="1">
    <location>
        <begin position="118"/>
        <end position="161"/>
    </location>
</feature>
<organism evidence="2 3">
    <name type="scientific">Ambispora leptoticha</name>
    <dbReference type="NCBI Taxonomy" id="144679"/>
    <lineage>
        <taxon>Eukaryota</taxon>
        <taxon>Fungi</taxon>
        <taxon>Fungi incertae sedis</taxon>
        <taxon>Mucoromycota</taxon>
        <taxon>Glomeromycotina</taxon>
        <taxon>Glomeromycetes</taxon>
        <taxon>Archaeosporales</taxon>
        <taxon>Ambisporaceae</taxon>
        <taxon>Ambispora</taxon>
    </lineage>
</organism>
<sequence length="161" mass="18214">NNHYNVLKNNLQKTVLLVIGRLKIRSSRIPYIVASDIEWTYPNNESQSSSTSGKKKSRSHEELDNQLDSIEEKYATLSSQPSQKKPKLSLHSTAARKSNNIHATVNFTNIISQVRHNEHPLEPNNTNSTPVNMERNDSPDTDNNAILFPPPHVRKEVDVPP</sequence>
<protein>
    <submittedName>
        <fullName evidence="2">9520_t:CDS:1</fullName>
    </submittedName>
</protein>
<name>A0A9N9NVX5_9GLOM</name>
<feature type="non-terminal residue" evidence="2">
    <location>
        <position position="1"/>
    </location>
</feature>
<dbReference type="AlphaFoldDB" id="A0A9N9NVX5"/>
<accession>A0A9N9NVX5</accession>
<dbReference type="OrthoDB" id="10475522at2759"/>
<evidence type="ECO:0000313" key="3">
    <source>
        <dbReference type="Proteomes" id="UP000789508"/>
    </source>
</evidence>
<dbReference type="EMBL" id="CAJVPS010056454">
    <property type="protein sequence ID" value="CAG8777240.1"/>
    <property type="molecule type" value="Genomic_DNA"/>
</dbReference>
<keyword evidence="3" id="KW-1185">Reference proteome</keyword>
<evidence type="ECO:0000256" key="1">
    <source>
        <dbReference type="SAM" id="MobiDB-lite"/>
    </source>
</evidence>
<dbReference type="Proteomes" id="UP000789508">
    <property type="component" value="Unassembled WGS sequence"/>
</dbReference>
<proteinExistence type="predicted"/>
<feature type="non-terminal residue" evidence="2">
    <location>
        <position position="161"/>
    </location>
</feature>
<comment type="caution">
    <text evidence="2">The sequence shown here is derived from an EMBL/GenBank/DDBJ whole genome shotgun (WGS) entry which is preliminary data.</text>
</comment>
<feature type="region of interest" description="Disordered" evidence="1">
    <location>
        <begin position="42"/>
        <end position="97"/>
    </location>
</feature>
<evidence type="ECO:0000313" key="2">
    <source>
        <dbReference type="EMBL" id="CAG8777240.1"/>
    </source>
</evidence>